<keyword evidence="1" id="KW-0614">Plasmid</keyword>
<evidence type="ECO:0000313" key="2">
    <source>
        <dbReference type="Proteomes" id="UP001155820"/>
    </source>
</evidence>
<sequence length="262" mass="29573">MTEWECAFCGPTDAKRTKEHLWPASLHRRVAALLDGGEQKFWIARLEKALSNEPTIRDVCASCNNGELSSLDNYVCQVFDREFSIIRERGEEVKLEYDYHLLKRWLLKMSYNSARMSSSDAALFQPLLPYIMGKNQSIGRSVKLFLEMTYPSELTEEDAHDGVPMTVRPAINRVGFVGYKTPAGMKIVRAVHLRSFSFLLAFLPPTAKAASMQAFVAEFLSSRPAARELRASMSQVSLHCDGIDCWSSIVSGMTHRLKPKET</sequence>
<dbReference type="RefSeq" id="WP_162702060.1">
    <property type="nucleotide sequence ID" value="NZ_JABRWM010000001.1"/>
</dbReference>
<organism evidence="1 2">
    <name type="scientific">Agrobacterium pusense</name>
    <dbReference type="NCBI Taxonomy" id="648995"/>
    <lineage>
        <taxon>Bacteria</taxon>
        <taxon>Pseudomonadati</taxon>
        <taxon>Pseudomonadota</taxon>
        <taxon>Alphaproteobacteria</taxon>
        <taxon>Hyphomicrobiales</taxon>
        <taxon>Rhizobiaceae</taxon>
        <taxon>Rhizobium/Agrobacterium group</taxon>
        <taxon>Agrobacterium</taxon>
    </lineage>
</organism>
<dbReference type="EMBL" id="JABRWM010000001">
    <property type="protein sequence ID" value="NRF17628.1"/>
    <property type="molecule type" value="Genomic_DNA"/>
</dbReference>
<geneLocation type="plasmid" evidence="1">
    <name>unnamed1</name>
</geneLocation>
<reference evidence="1" key="1">
    <citation type="submission" date="2019-07" db="EMBL/GenBank/DDBJ databases">
        <title>FDA dAtabase for Regulatory Grade micrObial Sequences (FDA-ARGOS): Supporting development and validation of Infectious Disease Dx tests.</title>
        <authorList>
            <person name="Bachman M."/>
            <person name="Young C."/>
            <person name="Tallon L."/>
            <person name="Sadzewicz L."/>
            <person name="Vavikolanu K."/>
            <person name="Mehta A."/>
            <person name="Aluvathingal J."/>
            <person name="Nadendla S."/>
            <person name="Nandy P."/>
            <person name="Geyer C."/>
            <person name="Yan Y."/>
            <person name="Sichtig H."/>
        </authorList>
    </citation>
    <scope>NUCLEOTIDE SEQUENCE</scope>
    <source>
        <strain evidence="1">FDAARGOS_618</strain>
        <plasmid evidence="1">unnamed1</plasmid>
    </source>
</reference>
<comment type="caution">
    <text evidence="1">The sequence shown here is derived from an EMBL/GenBank/DDBJ whole genome shotgun (WGS) entry which is preliminary data.</text>
</comment>
<proteinExistence type="predicted"/>
<keyword evidence="2" id="KW-1185">Reference proteome</keyword>
<dbReference type="AlphaFoldDB" id="A0AA44EFQ4"/>
<evidence type="ECO:0008006" key="3">
    <source>
        <dbReference type="Google" id="ProtNLM"/>
    </source>
</evidence>
<evidence type="ECO:0000313" key="1">
    <source>
        <dbReference type="EMBL" id="NRF17628.1"/>
    </source>
</evidence>
<protein>
    <recommendedName>
        <fullName evidence="3">HNH endonuclease</fullName>
    </recommendedName>
</protein>
<name>A0AA44EFQ4_9HYPH</name>
<accession>A0AA44EFQ4</accession>
<gene>
    <name evidence="1" type="ORF">FOB26_00445</name>
</gene>
<dbReference type="Proteomes" id="UP001155820">
    <property type="component" value="Unassembled WGS sequence"/>
</dbReference>